<gene>
    <name evidence="2" type="ORF">AB6T85_22445</name>
</gene>
<organism evidence="2 3">
    <name type="scientific">Erwinia aeris</name>
    <dbReference type="NCBI Taxonomy" id="3239803"/>
    <lineage>
        <taxon>Bacteria</taxon>
        <taxon>Pseudomonadati</taxon>
        <taxon>Pseudomonadota</taxon>
        <taxon>Gammaproteobacteria</taxon>
        <taxon>Enterobacterales</taxon>
        <taxon>Erwiniaceae</taxon>
        <taxon>Erwinia</taxon>
    </lineage>
</organism>
<keyword evidence="3" id="KW-1185">Reference proteome</keyword>
<dbReference type="RefSeq" id="WP_369896784.1">
    <property type="nucleotide sequence ID" value="NZ_JBGFFX010000019.1"/>
</dbReference>
<sequence length="338" mass="37029">MKKFSQPASLVTLLLTCIEGMGLVLIAWVALKHLKEPATAQAQLMFNFIVVIGAVIILYQMYKDYSRTGPNPRVMLYGAVALVSVLAVVGNFGDDMVREPGYLALFIGAVAFCQIVKLSCQMASSQPDAQRFYDVRQGIPVTLQARVATGRDRRFIAAHEAGHALLYAAWSPYPDALRVVVKAGSDGSNSLGYVNDGQQRHLLTDKTFAEWDMLMSLAGSAGERCYTGEMSLGAINDNQRWLSVATPYLSCYPQSGIFYTDPASQLEIEVNQRHLSALRAAQNALLEAFFEHNREVHTRLTEALLAGSTLTGADLHPFFAGVQLPDDIPRPQNVNTQA</sequence>
<reference evidence="2 3" key="1">
    <citation type="submission" date="2024-07" db="EMBL/GenBank/DDBJ databases">
        <authorList>
            <person name="Hebao G."/>
        </authorList>
    </citation>
    <scope>NUCLEOTIDE SEQUENCE [LARGE SCALE GENOMIC DNA]</scope>
    <source>
        <strain evidence="2 3">ACCC 02193</strain>
    </source>
</reference>
<dbReference type="Proteomes" id="UP001565243">
    <property type="component" value="Unassembled WGS sequence"/>
</dbReference>
<feature type="transmembrane region" description="Helical" evidence="1">
    <location>
        <begin position="74"/>
        <end position="90"/>
    </location>
</feature>
<dbReference type="SUPFAM" id="SSF140990">
    <property type="entry name" value="FtsH protease domain-like"/>
    <property type="match status" value="1"/>
</dbReference>
<evidence type="ECO:0000313" key="3">
    <source>
        <dbReference type="Proteomes" id="UP001565243"/>
    </source>
</evidence>
<evidence type="ECO:0000256" key="1">
    <source>
        <dbReference type="SAM" id="Phobius"/>
    </source>
</evidence>
<evidence type="ECO:0000313" key="2">
    <source>
        <dbReference type="EMBL" id="MEY8773167.1"/>
    </source>
</evidence>
<feature type="transmembrane region" description="Helical" evidence="1">
    <location>
        <begin position="43"/>
        <end position="62"/>
    </location>
</feature>
<comment type="caution">
    <text evidence="2">The sequence shown here is derived from an EMBL/GenBank/DDBJ whole genome shotgun (WGS) entry which is preliminary data.</text>
</comment>
<accession>A0ABV4EE03</accession>
<protein>
    <recommendedName>
        <fullName evidence="4">Peptidase M41 domain-containing protein</fullName>
    </recommendedName>
</protein>
<proteinExistence type="predicted"/>
<dbReference type="InterPro" id="IPR037219">
    <property type="entry name" value="Peptidase_M41-like"/>
</dbReference>
<keyword evidence="1" id="KW-1133">Transmembrane helix</keyword>
<dbReference type="Gene3D" id="1.20.58.760">
    <property type="entry name" value="Peptidase M41"/>
    <property type="match status" value="1"/>
</dbReference>
<keyword evidence="1" id="KW-0812">Transmembrane</keyword>
<dbReference type="EMBL" id="JBGFFX010000019">
    <property type="protein sequence ID" value="MEY8773167.1"/>
    <property type="molecule type" value="Genomic_DNA"/>
</dbReference>
<keyword evidence="1" id="KW-0472">Membrane</keyword>
<feature type="transmembrane region" description="Helical" evidence="1">
    <location>
        <begin position="12"/>
        <end position="31"/>
    </location>
</feature>
<evidence type="ECO:0008006" key="4">
    <source>
        <dbReference type="Google" id="ProtNLM"/>
    </source>
</evidence>
<name>A0ABV4EE03_9GAMM</name>